<evidence type="ECO:0000256" key="2">
    <source>
        <dbReference type="PROSITE-ProRule" id="PRU00169"/>
    </source>
</evidence>
<comment type="caution">
    <text evidence="4">The sequence shown here is derived from an EMBL/GenBank/DDBJ whole genome shotgun (WGS) entry which is preliminary data.</text>
</comment>
<evidence type="ECO:0000256" key="1">
    <source>
        <dbReference type="ARBA" id="ARBA00022553"/>
    </source>
</evidence>
<accession>A0A5D8YZ02</accession>
<organism evidence="4 5">
    <name type="scientific">Cognatilysobacter lacus</name>
    <dbReference type="NCBI Taxonomy" id="1643323"/>
    <lineage>
        <taxon>Bacteria</taxon>
        <taxon>Pseudomonadati</taxon>
        <taxon>Pseudomonadota</taxon>
        <taxon>Gammaproteobacteria</taxon>
        <taxon>Lysobacterales</taxon>
        <taxon>Lysobacteraceae</taxon>
        <taxon>Cognatilysobacter</taxon>
    </lineage>
</organism>
<sequence length="106" mass="11705">MGVLLRASGHRVDVEVDPRNALAYAERVRPDAYILDIGMPHLDGYELARRIRALHGSRPLLVALTGYGHPADRERARLAGFDHHLVKPLDPEALIRLLDAQAIATA</sequence>
<dbReference type="PANTHER" id="PTHR44591:SF3">
    <property type="entry name" value="RESPONSE REGULATORY DOMAIN-CONTAINING PROTEIN"/>
    <property type="match status" value="1"/>
</dbReference>
<dbReference type="AlphaFoldDB" id="A0A5D8YZ02"/>
<dbReference type="OrthoDB" id="8820742at2"/>
<dbReference type="RefSeq" id="WP_149353401.1">
    <property type="nucleotide sequence ID" value="NZ_VTRV01000134.1"/>
</dbReference>
<protein>
    <submittedName>
        <fullName evidence="4">Response regulator</fullName>
    </submittedName>
</protein>
<dbReference type="SUPFAM" id="SSF52172">
    <property type="entry name" value="CheY-like"/>
    <property type="match status" value="1"/>
</dbReference>
<dbReference type="PANTHER" id="PTHR44591">
    <property type="entry name" value="STRESS RESPONSE REGULATOR PROTEIN 1"/>
    <property type="match status" value="1"/>
</dbReference>
<dbReference type="Pfam" id="PF00072">
    <property type="entry name" value="Response_reg"/>
    <property type="match status" value="1"/>
</dbReference>
<dbReference type="InterPro" id="IPR001789">
    <property type="entry name" value="Sig_transdc_resp-reg_receiver"/>
</dbReference>
<keyword evidence="5" id="KW-1185">Reference proteome</keyword>
<dbReference type="Gene3D" id="3.40.50.2300">
    <property type="match status" value="1"/>
</dbReference>
<dbReference type="Proteomes" id="UP000323164">
    <property type="component" value="Unassembled WGS sequence"/>
</dbReference>
<dbReference type="InterPro" id="IPR011006">
    <property type="entry name" value="CheY-like_superfamily"/>
</dbReference>
<feature type="domain" description="Response regulatory" evidence="3">
    <location>
        <begin position="1"/>
        <end position="102"/>
    </location>
</feature>
<dbReference type="SMART" id="SM00448">
    <property type="entry name" value="REC"/>
    <property type="match status" value="1"/>
</dbReference>
<feature type="modified residue" description="4-aspartylphosphate" evidence="2">
    <location>
        <position position="36"/>
    </location>
</feature>
<reference evidence="4 5" key="1">
    <citation type="submission" date="2019-08" db="EMBL/GenBank/DDBJ databases">
        <title>Draft genome sequence of Lysobacter sp. UKS-15.</title>
        <authorList>
            <person name="Im W.-T."/>
        </authorList>
    </citation>
    <scope>NUCLEOTIDE SEQUENCE [LARGE SCALE GENOMIC DNA]</scope>
    <source>
        <strain evidence="4 5">UKS-15</strain>
    </source>
</reference>
<dbReference type="GO" id="GO:0000160">
    <property type="term" value="P:phosphorelay signal transduction system"/>
    <property type="evidence" value="ECO:0007669"/>
    <property type="project" value="InterPro"/>
</dbReference>
<gene>
    <name evidence="4" type="ORF">FW784_11055</name>
</gene>
<evidence type="ECO:0000313" key="5">
    <source>
        <dbReference type="Proteomes" id="UP000323164"/>
    </source>
</evidence>
<dbReference type="InterPro" id="IPR050595">
    <property type="entry name" value="Bact_response_regulator"/>
</dbReference>
<evidence type="ECO:0000259" key="3">
    <source>
        <dbReference type="PROSITE" id="PS50110"/>
    </source>
</evidence>
<proteinExistence type="predicted"/>
<evidence type="ECO:0000313" key="4">
    <source>
        <dbReference type="EMBL" id="TZF87476.1"/>
    </source>
</evidence>
<keyword evidence="1 2" id="KW-0597">Phosphoprotein</keyword>
<dbReference type="EMBL" id="VTRV01000134">
    <property type="protein sequence ID" value="TZF87476.1"/>
    <property type="molecule type" value="Genomic_DNA"/>
</dbReference>
<dbReference type="PROSITE" id="PS50110">
    <property type="entry name" value="RESPONSE_REGULATORY"/>
    <property type="match status" value="1"/>
</dbReference>
<name>A0A5D8YZ02_9GAMM</name>